<proteinExistence type="inferred from homology"/>
<dbReference type="InterPro" id="IPR017441">
    <property type="entry name" value="Protein_kinase_ATP_BS"/>
</dbReference>
<evidence type="ECO:0000256" key="3">
    <source>
        <dbReference type="PROSITE-ProRule" id="PRU00175"/>
    </source>
</evidence>
<keyword evidence="8" id="KW-0418">Kinase</keyword>
<keyword evidence="3" id="KW-0479">Metal-binding</keyword>
<evidence type="ECO:0000256" key="5">
    <source>
        <dbReference type="RuleBase" id="RU000304"/>
    </source>
</evidence>
<dbReference type="PROSITE" id="PS00108">
    <property type="entry name" value="PROTEIN_KINASE_ST"/>
    <property type="match status" value="1"/>
</dbReference>
<dbReference type="PANTHER" id="PTHR47989:SF47">
    <property type="entry name" value="SERINE_THREONINE-PROTEIN KINASE PBL28-RELATED"/>
    <property type="match status" value="1"/>
</dbReference>
<name>D8LFG1_ECTSI</name>
<dbReference type="InParanoid" id="D8LFG1"/>
<dbReference type="STRING" id="2880.D8LFG1"/>
<dbReference type="SUPFAM" id="SSF56112">
    <property type="entry name" value="Protein kinase-like (PK-like)"/>
    <property type="match status" value="1"/>
</dbReference>
<comment type="similarity">
    <text evidence="5">Belongs to the protein kinase superfamily.</text>
</comment>
<dbReference type="GO" id="GO:0008270">
    <property type="term" value="F:zinc ion binding"/>
    <property type="evidence" value="ECO:0007669"/>
    <property type="project" value="UniProtKB-KW"/>
</dbReference>
<dbReference type="SUPFAM" id="SSF57850">
    <property type="entry name" value="RING/U-box"/>
    <property type="match status" value="1"/>
</dbReference>
<dbReference type="EMBL" id="FN649760">
    <property type="protein sequence ID" value="CBN79881.1"/>
    <property type="molecule type" value="Genomic_DNA"/>
</dbReference>
<dbReference type="Pfam" id="PF13920">
    <property type="entry name" value="zf-C3HC4_3"/>
    <property type="match status" value="1"/>
</dbReference>
<evidence type="ECO:0000259" key="6">
    <source>
        <dbReference type="PROSITE" id="PS50011"/>
    </source>
</evidence>
<dbReference type="InterPro" id="IPR011009">
    <property type="entry name" value="Kinase-like_dom_sf"/>
</dbReference>
<evidence type="ECO:0000259" key="7">
    <source>
        <dbReference type="PROSITE" id="PS50089"/>
    </source>
</evidence>
<sequence>MINGVRCFSYNALYHATSRFSADGVLGSGGYGRVHAGVLRTSLLGIAGLESTTKEVAIKMLDPESLQGEDHFQAESTAGWSTRGCQAACSTLRTADSRSMLPWKARVKIVIDGAAGLEYLHSEGFVHRDIKPGNILLDDEGLAHLTDFGLARKMDNEGTNTNPVGTIGFMDPEYLETETLTKASDIYSLGCVLACLLMGSQNPTQAKISARRVANGEFGPTAFDQYANWPQEDAQKVARIVARCCDRNPEGRPSASVTVTDLCEVLGADGSGIGSSANDVTAAGENSRSAGASRVCKVCWERPIDTMFRPCNHSVLCTGCSQRLLQGRQPVCPICRCQIERFDRGNFINTYVR</sequence>
<dbReference type="GO" id="GO:0004674">
    <property type="term" value="F:protein serine/threonine kinase activity"/>
    <property type="evidence" value="ECO:0007669"/>
    <property type="project" value="UniProtKB-KW"/>
</dbReference>
<dbReference type="PROSITE" id="PS50011">
    <property type="entry name" value="PROTEIN_KINASE_DOM"/>
    <property type="match status" value="1"/>
</dbReference>
<accession>D8LFG1</accession>
<dbReference type="InterPro" id="IPR008271">
    <property type="entry name" value="Ser/Thr_kinase_AS"/>
</dbReference>
<evidence type="ECO:0000256" key="2">
    <source>
        <dbReference type="ARBA" id="ARBA00022840"/>
    </source>
</evidence>
<evidence type="ECO:0000256" key="4">
    <source>
        <dbReference type="PROSITE-ProRule" id="PRU10141"/>
    </source>
</evidence>
<dbReference type="Gene3D" id="1.10.510.10">
    <property type="entry name" value="Transferase(Phosphotransferase) domain 1"/>
    <property type="match status" value="1"/>
</dbReference>
<keyword evidence="2 4" id="KW-0067">ATP-binding</keyword>
<dbReference type="InterPro" id="IPR000719">
    <property type="entry name" value="Prot_kinase_dom"/>
</dbReference>
<dbReference type="Gene3D" id="3.30.200.20">
    <property type="entry name" value="Phosphorylase Kinase, domain 1"/>
    <property type="match status" value="1"/>
</dbReference>
<keyword evidence="3" id="KW-0862">Zinc</keyword>
<dbReference type="GO" id="GO:0005524">
    <property type="term" value="F:ATP binding"/>
    <property type="evidence" value="ECO:0007669"/>
    <property type="project" value="UniProtKB-UniRule"/>
</dbReference>
<keyword evidence="8" id="KW-0808">Transferase</keyword>
<dbReference type="PROSITE" id="PS50089">
    <property type="entry name" value="ZF_RING_2"/>
    <property type="match status" value="1"/>
</dbReference>
<feature type="domain" description="RING-type" evidence="7">
    <location>
        <begin position="296"/>
        <end position="336"/>
    </location>
</feature>
<dbReference type="InterPro" id="IPR001841">
    <property type="entry name" value="Znf_RING"/>
</dbReference>
<dbReference type="AlphaFoldDB" id="D8LFG1"/>
<dbReference type="SMART" id="SM00184">
    <property type="entry name" value="RING"/>
    <property type="match status" value="1"/>
</dbReference>
<dbReference type="PROSITE" id="PS00107">
    <property type="entry name" value="PROTEIN_KINASE_ATP"/>
    <property type="match status" value="1"/>
</dbReference>
<dbReference type="SMART" id="SM00220">
    <property type="entry name" value="S_TKc"/>
    <property type="match status" value="1"/>
</dbReference>
<gene>
    <name evidence="8" type="primary">serine/threonine</name>
    <name evidence="8" type="ORF">Esi_0015_0011</name>
</gene>
<feature type="domain" description="Protein kinase" evidence="6">
    <location>
        <begin position="20"/>
        <end position="266"/>
    </location>
</feature>
<dbReference type="Pfam" id="PF00069">
    <property type="entry name" value="Pkinase"/>
    <property type="match status" value="1"/>
</dbReference>
<evidence type="ECO:0000313" key="9">
    <source>
        <dbReference type="Proteomes" id="UP000002630"/>
    </source>
</evidence>
<evidence type="ECO:0000313" key="8">
    <source>
        <dbReference type="EMBL" id="CBN79881.1"/>
    </source>
</evidence>
<keyword evidence="5 8" id="KW-0723">Serine/threonine-protein kinase</keyword>
<dbReference type="Proteomes" id="UP000002630">
    <property type="component" value="Unassembled WGS sequence"/>
</dbReference>
<dbReference type="InterPro" id="IPR013083">
    <property type="entry name" value="Znf_RING/FYVE/PHD"/>
</dbReference>
<evidence type="ECO:0000256" key="1">
    <source>
        <dbReference type="ARBA" id="ARBA00022741"/>
    </source>
</evidence>
<protein>
    <submittedName>
        <fullName evidence="8">Serine/threonine protein kinase</fullName>
    </submittedName>
</protein>
<keyword evidence="9" id="KW-1185">Reference proteome</keyword>
<organism evidence="8 9">
    <name type="scientific">Ectocarpus siliculosus</name>
    <name type="common">Brown alga</name>
    <name type="synonym">Conferva siliculosa</name>
    <dbReference type="NCBI Taxonomy" id="2880"/>
    <lineage>
        <taxon>Eukaryota</taxon>
        <taxon>Sar</taxon>
        <taxon>Stramenopiles</taxon>
        <taxon>Ochrophyta</taxon>
        <taxon>PX clade</taxon>
        <taxon>Phaeophyceae</taxon>
        <taxon>Ectocarpales</taxon>
        <taxon>Ectocarpaceae</taxon>
        <taxon>Ectocarpus</taxon>
    </lineage>
</organism>
<keyword evidence="3" id="KW-0863">Zinc-finger</keyword>
<keyword evidence="1 4" id="KW-0547">Nucleotide-binding</keyword>
<feature type="binding site" evidence="4">
    <location>
        <position position="59"/>
    </location>
    <ligand>
        <name>ATP</name>
        <dbReference type="ChEBI" id="CHEBI:30616"/>
    </ligand>
</feature>
<dbReference type="OrthoDB" id="206587at2759"/>
<reference evidence="8 9" key="1">
    <citation type="journal article" date="2010" name="Nature">
        <title>The Ectocarpus genome and the independent evolution of multicellularity in brown algae.</title>
        <authorList>
            <person name="Cock J.M."/>
            <person name="Sterck L."/>
            <person name="Rouze P."/>
            <person name="Scornet D."/>
            <person name="Allen A.E."/>
            <person name="Amoutzias G."/>
            <person name="Anthouard V."/>
            <person name="Artiguenave F."/>
            <person name="Aury J.M."/>
            <person name="Badger J.H."/>
            <person name="Beszteri B."/>
            <person name="Billiau K."/>
            <person name="Bonnet E."/>
            <person name="Bothwell J.H."/>
            <person name="Bowler C."/>
            <person name="Boyen C."/>
            <person name="Brownlee C."/>
            <person name="Carrano C.J."/>
            <person name="Charrier B."/>
            <person name="Cho G.Y."/>
            <person name="Coelho S.M."/>
            <person name="Collen J."/>
            <person name="Corre E."/>
            <person name="Da Silva C."/>
            <person name="Delage L."/>
            <person name="Delaroque N."/>
            <person name="Dittami S.M."/>
            <person name="Doulbeau S."/>
            <person name="Elias M."/>
            <person name="Farnham G."/>
            <person name="Gachon C.M."/>
            <person name="Gschloessl B."/>
            <person name="Heesch S."/>
            <person name="Jabbari K."/>
            <person name="Jubin C."/>
            <person name="Kawai H."/>
            <person name="Kimura K."/>
            <person name="Kloareg B."/>
            <person name="Kupper F.C."/>
            <person name="Lang D."/>
            <person name="Le Bail A."/>
            <person name="Leblanc C."/>
            <person name="Lerouge P."/>
            <person name="Lohr M."/>
            <person name="Lopez P.J."/>
            <person name="Martens C."/>
            <person name="Maumus F."/>
            <person name="Michel G."/>
            <person name="Miranda-Saavedra D."/>
            <person name="Morales J."/>
            <person name="Moreau H."/>
            <person name="Motomura T."/>
            <person name="Nagasato C."/>
            <person name="Napoli C.A."/>
            <person name="Nelson D.R."/>
            <person name="Nyvall-Collen P."/>
            <person name="Peters A.F."/>
            <person name="Pommier C."/>
            <person name="Potin P."/>
            <person name="Poulain J."/>
            <person name="Quesneville H."/>
            <person name="Read B."/>
            <person name="Rensing S.A."/>
            <person name="Ritter A."/>
            <person name="Rousvoal S."/>
            <person name="Samanta M."/>
            <person name="Samson G."/>
            <person name="Schroeder D.C."/>
            <person name="Segurens B."/>
            <person name="Strittmatter M."/>
            <person name="Tonon T."/>
            <person name="Tregear J.W."/>
            <person name="Valentin K."/>
            <person name="von Dassow P."/>
            <person name="Yamagishi T."/>
            <person name="Van de Peer Y."/>
            <person name="Wincker P."/>
        </authorList>
    </citation>
    <scope>NUCLEOTIDE SEQUENCE [LARGE SCALE GENOMIC DNA]</scope>
    <source>
        <strain evidence="9">Ec32 / CCAP1310/4</strain>
    </source>
</reference>
<dbReference type="PANTHER" id="PTHR47989">
    <property type="entry name" value="OS01G0750732 PROTEIN"/>
    <property type="match status" value="1"/>
</dbReference>
<dbReference type="Gene3D" id="3.30.40.10">
    <property type="entry name" value="Zinc/RING finger domain, C3HC4 (zinc finger)"/>
    <property type="match status" value="1"/>
</dbReference>